<comment type="caution">
    <text evidence="3">The sequence shown here is derived from an EMBL/GenBank/DDBJ whole genome shotgun (WGS) entry which is preliminary data.</text>
</comment>
<reference evidence="3" key="1">
    <citation type="submission" date="2021-03" db="EMBL/GenBank/DDBJ databases">
        <title>Draft genome sequence of rust myrtle Austropuccinia psidii MF-1, a brazilian biotype.</title>
        <authorList>
            <person name="Quecine M.C."/>
            <person name="Pachon D.M.R."/>
            <person name="Bonatelli M.L."/>
            <person name="Correr F.H."/>
            <person name="Franceschini L.M."/>
            <person name="Leite T.F."/>
            <person name="Margarido G.R.A."/>
            <person name="Almeida C.A."/>
            <person name="Ferrarezi J.A."/>
            <person name="Labate C.A."/>
        </authorList>
    </citation>
    <scope>NUCLEOTIDE SEQUENCE</scope>
    <source>
        <strain evidence="3">MF-1</strain>
    </source>
</reference>
<feature type="transmembrane region" description="Helical" evidence="2">
    <location>
        <begin position="97"/>
        <end position="119"/>
    </location>
</feature>
<dbReference type="EMBL" id="AVOT02004261">
    <property type="protein sequence ID" value="MBW0475856.1"/>
    <property type="molecule type" value="Genomic_DNA"/>
</dbReference>
<name>A0A9Q3GQ84_9BASI</name>
<evidence type="ECO:0000313" key="3">
    <source>
        <dbReference type="EMBL" id="MBW0475856.1"/>
    </source>
</evidence>
<feature type="transmembrane region" description="Helical" evidence="2">
    <location>
        <begin position="131"/>
        <end position="149"/>
    </location>
</feature>
<dbReference type="Proteomes" id="UP000765509">
    <property type="component" value="Unassembled WGS sequence"/>
</dbReference>
<proteinExistence type="predicted"/>
<keyword evidence="2" id="KW-1133">Transmembrane helix</keyword>
<gene>
    <name evidence="3" type="ORF">O181_015571</name>
</gene>
<evidence type="ECO:0000256" key="1">
    <source>
        <dbReference type="SAM" id="MobiDB-lite"/>
    </source>
</evidence>
<feature type="compositionally biased region" description="Basic and acidic residues" evidence="1">
    <location>
        <begin position="84"/>
        <end position="94"/>
    </location>
</feature>
<feature type="compositionally biased region" description="Basic and acidic residues" evidence="1">
    <location>
        <begin position="33"/>
        <end position="44"/>
    </location>
</feature>
<feature type="compositionally biased region" description="Acidic residues" evidence="1">
    <location>
        <begin position="73"/>
        <end position="83"/>
    </location>
</feature>
<keyword evidence="4" id="KW-1185">Reference proteome</keyword>
<feature type="region of interest" description="Disordered" evidence="1">
    <location>
        <begin position="1"/>
        <end position="96"/>
    </location>
</feature>
<accession>A0A9Q3GQ84</accession>
<evidence type="ECO:0000256" key="2">
    <source>
        <dbReference type="SAM" id="Phobius"/>
    </source>
</evidence>
<dbReference type="AlphaFoldDB" id="A0A9Q3GQ84"/>
<protein>
    <submittedName>
        <fullName evidence="3">Uncharacterized protein</fullName>
    </submittedName>
</protein>
<organism evidence="3 4">
    <name type="scientific">Austropuccinia psidii MF-1</name>
    <dbReference type="NCBI Taxonomy" id="1389203"/>
    <lineage>
        <taxon>Eukaryota</taxon>
        <taxon>Fungi</taxon>
        <taxon>Dikarya</taxon>
        <taxon>Basidiomycota</taxon>
        <taxon>Pucciniomycotina</taxon>
        <taxon>Pucciniomycetes</taxon>
        <taxon>Pucciniales</taxon>
        <taxon>Sphaerophragmiaceae</taxon>
        <taxon>Austropuccinia</taxon>
    </lineage>
</organism>
<sequence>MSYASVVAQNAQPKENQPKPNPNLLEGSGSFRRFGDDQGLRESTTDPNFMSEENVNKPTHVNSEKTPDKNENELLEEDAEEIADDKKDRKKQAEESWAQRGILAVVTAAALGATALAAFKNWDQPRWDKRVVSSVTIGIAALLGSQGFFEPLGLLPKKKL</sequence>
<feature type="compositionally biased region" description="Basic and acidic residues" evidence="1">
    <location>
        <begin position="62"/>
        <end position="72"/>
    </location>
</feature>
<keyword evidence="2" id="KW-0472">Membrane</keyword>
<feature type="compositionally biased region" description="Polar residues" evidence="1">
    <location>
        <begin position="45"/>
        <end position="61"/>
    </location>
</feature>
<keyword evidence="2" id="KW-0812">Transmembrane</keyword>
<dbReference type="OrthoDB" id="2553651at2759"/>
<evidence type="ECO:0000313" key="4">
    <source>
        <dbReference type="Proteomes" id="UP000765509"/>
    </source>
</evidence>